<comment type="caution">
    <text evidence="5">The sequence shown here is derived from an EMBL/GenBank/DDBJ whole genome shotgun (WGS) entry which is preliminary data.</text>
</comment>
<evidence type="ECO:0000256" key="1">
    <source>
        <dbReference type="ARBA" id="ARBA00010980"/>
    </source>
</evidence>
<evidence type="ECO:0000259" key="3">
    <source>
        <dbReference type="Pfam" id="PF04431"/>
    </source>
</evidence>
<dbReference type="Proteomes" id="UP000639772">
    <property type="component" value="Unassembled WGS sequence"/>
</dbReference>
<accession>A0A835R6I8</accession>
<dbReference type="InterPro" id="IPR007524">
    <property type="entry name" value="Pec_lyase_N"/>
</dbReference>
<dbReference type="EMBL" id="JADCNL010000004">
    <property type="protein sequence ID" value="KAG0484645.1"/>
    <property type="molecule type" value="Genomic_DNA"/>
</dbReference>
<dbReference type="Proteomes" id="UP000636800">
    <property type="component" value="Unassembled WGS sequence"/>
</dbReference>
<feature type="chain" id="PRO_5033642975" description="Pectate lyase N-terminal domain-containing protein" evidence="2">
    <location>
        <begin position="28"/>
        <end position="86"/>
    </location>
</feature>
<comment type="similarity">
    <text evidence="1">Belongs to the polysaccharide lyase 1 family.</text>
</comment>
<organism evidence="5 7">
    <name type="scientific">Vanilla planifolia</name>
    <name type="common">Vanilla</name>
    <dbReference type="NCBI Taxonomy" id="51239"/>
    <lineage>
        <taxon>Eukaryota</taxon>
        <taxon>Viridiplantae</taxon>
        <taxon>Streptophyta</taxon>
        <taxon>Embryophyta</taxon>
        <taxon>Tracheophyta</taxon>
        <taxon>Spermatophyta</taxon>
        <taxon>Magnoliopsida</taxon>
        <taxon>Liliopsida</taxon>
        <taxon>Asparagales</taxon>
        <taxon>Orchidaceae</taxon>
        <taxon>Vanilloideae</taxon>
        <taxon>Vanilleae</taxon>
        <taxon>Vanilla</taxon>
    </lineage>
</organism>
<evidence type="ECO:0000313" key="4">
    <source>
        <dbReference type="EMBL" id="KAG0484645.1"/>
    </source>
</evidence>
<dbReference type="AlphaFoldDB" id="A0A835R6I8"/>
<name>A0A835R6I8_VANPL</name>
<sequence length="86" mass="9694">MEFFLKPRSCCILFCLSAFFLAASVHAHIAEFDEHWQRRAEEARAKAHESYNPDPQSAANEFNVAVHKISRARALYSSAFTCASAD</sequence>
<feature type="domain" description="Pectate lyase N-terminal" evidence="3">
    <location>
        <begin position="28"/>
        <end position="68"/>
    </location>
</feature>
<dbReference type="EMBL" id="JADCNM010000004">
    <property type="protein sequence ID" value="KAG0486440.1"/>
    <property type="molecule type" value="Genomic_DNA"/>
</dbReference>
<dbReference type="GO" id="GO:0030570">
    <property type="term" value="F:pectate lyase activity"/>
    <property type="evidence" value="ECO:0007669"/>
    <property type="project" value="InterPro"/>
</dbReference>
<protein>
    <recommendedName>
        <fullName evidence="3">Pectate lyase N-terminal domain-containing protein</fullName>
    </recommendedName>
</protein>
<evidence type="ECO:0000313" key="5">
    <source>
        <dbReference type="EMBL" id="KAG0486440.1"/>
    </source>
</evidence>
<proteinExistence type="inferred from homology"/>
<evidence type="ECO:0000256" key="2">
    <source>
        <dbReference type="SAM" id="SignalP"/>
    </source>
</evidence>
<evidence type="ECO:0000313" key="6">
    <source>
        <dbReference type="Proteomes" id="UP000636800"/>
    </source>
</evidence>
<keyword evidence="2" id="KW-0732">Signal</keyword>
<reference evidence="6 7" key="1">
    <citation type="journal article" date="2020" name="Nat. Food">
        <title>A phased Vanilla planifolia genome enables genetic improvement of flavour and production.</title>
        <authorList>
            <person name="Hasing T."/>
            <person name="Tang H."/>
            <person name="Brym M."/>
            <person name="Khazi F."/>
            <person name="Huang T."/>
            <person name="Chambers A.H."/>
        </authorList>
    </citation>
    <scope>NUCLEOTIDE SEQUENCE [LARGE SCALE GENOMIC DNA]</scope>
    <source>
        <tissue evidence="5">Leaf</tissue>
    </source>
</reference>
<keyword evidence="6" id="KW-1185">Reference proteome</keyword>
<dbReference type="Pfam" id="PF04431">
    <property type="entry name" value="Pec_lyase_N"/>
    <property type="match status" value="1"/>
</dbReference>
<evidence type="ECO:0000313" key="7">
    <source>
        <dbReference type="Proteomes" id="UP000639772"/>
    </source>
</evidence>
<gene>
    <name evidence="5" type="ORF">HPP92_008535</name>
    <name evidence="4" type="ORF">HPP92_008724</name>
</gene>
<feature type="signal peptide" evidence="2">
    <location>
        <begin position="1"/>
        <end position="27"/>
    </location>
</feature>